<evidence type="ECO:0000256" key="1">
    <source>
        <dbReference type="SAM" id="MobiDB-lite"/>
    </source>
</evidence>
<gene>
    <name evidence="5" type="ORF">O3G_MSEX004055</name>
</gene>
<feature type="transmembrane region" description="Helical" evidence="2">
    <location>
        <begin position="366"/>
        <end position="384"/>
    </location>
</feature>
<feature type="transmembrane region" description="Helical" evidence="2">
    <location>
        <begin position="615"/>
        <end position="633"/>
    </location>
</feature>
<organism evidence="5 6">
    <name type="scientific">Manduca sexta</name>
    <name type="common">Tobacco hawkmoth</name>
    <name type="synonym">Tobacco hornworm</name>
    <dbReference type="NCBI Taxonomy" id="7130"/>
    <lineage>
        <taxon>Eukaryota</taxon>
        <taxon>Metazoa</taxon>
        <taxon>Ecdysozoa</taxon>
        <taxon>Arthropoda</taxon>
        <taxon>Hexapoda</taxon>
        <taxon>Insecta</taxon>
        <taxon>Pterygota</taxon>
        <taxon>Neoptera</taxon>
        <taxon>Endopterygota</taxon>
        <taxon>Lepidoptera</taxon>
        <taxon>Glossata</taxon>
        <taxon>Ditrysia</taxon>
        <taxon>Bombycoidea</taxon>
        <taxon>Sphingidae</taxon>
        <taxon>Sphinginae</taxon>
        <taxon>Sphingini</taxon>
        <taxon>Manduca</taxon>
    </lineage>
</organism>
<evidence type="ECO:0000259" key="4">
    <source>
        <dbReference type="SMART" id="SM00703"/>
    </source>
</evidence>
<feature type="signal peptide" evidence="3">
    <location>
        <begin position="1"/>
        <end position="17"/>
    </location>
</feature>
<dbReference type="EMBL" id="JH668324">
    <property type="protein sequence ID" value="KAG6445707.1"/>
    <property type="molecule type" value="Genomic_DNA"/>
</dbReference>
<feature type="transmembrane region" description="Helical" evidence="2">
    <location>
        <begin position="533"/>
        <end position="558"/>
    </location>
</feature>
<keyword evidence="2" id="KW-0812">Transmembrane</keyword>
<feature type="region of interest" description="Disordered" evidence="1">
    <location>
        <begin position="722"/>
        <end position="749"/>
    </location>
</feature>
<feature type="compositionally biased region" description="Basic and acidic residues" evidence="1">
    <location>
        <begin position="795"/>
        <end position="805"/>
    </location>
</feature>
<evidence type="ECO:0000256" key="3">
    <source>
        <dbReference type="SAM" id="SignalP"/>
    </source>
</evidence>
<dbReference type="InterPro" id="IPR006621">
    <property type="entry name" value="Nose-resist-to-fluoxetine_N"/>
</dbReference>
<feature type="transmembrane region" description="Helical" evidence="2">
    <location>
        <begin position="456"/>
        <end position="478"/>
    </location>
</feature>
<feature type="compositionally biased region" description="Polar residues" evidence="1">
    <location>
        <begin position="767"/>
        <end position="794"/>
    </location>
</feature>
<feature type="transmembrane region" description="Helical" evidence="2">
    <location>
        <begin position="429"/>
        <end position="449"/>
    </location>
</feature>
<feature type="transmembrane region" description="Helical" evidence="2">
    <location>
        <begin position="578"/>
        <end position="603"/>
    </location>
</feature>
<dbReference type="GO" id="GO:0016747">
    <property type="term" value="F:acyltransferase activity, transferring groups other than amino-acyl groups"/>
    <property type="evidence" value="ECO:0007669"/>
    <property type="project" value="InterPro"/>
</dbReference>
<keyword evidence="2" id="KW-1133">Transmembrane helix</keyword>
<keyword evidence="3" id="KW-0732">Signal</keyword>
<evidence type="ECO:0000313" key="6">
    <source>
        <dbReference type="Proteomes" id="UP000791440"/>
    </source>
</evidence>
<feature type="domain" description="Nose resistant-to-fluoxetine protein N-terminal" evidence="4">
    <location>
        <begin position="39"/>
        <end position="208"/>
    </location>
</feature>
<dbReference type="Proteomes" id="UP000791440">
    <property type="component" value="Unassembled WGS sequence"/>
</dbReference>
<dbReference type="PANTHER" id="PTHR11161">
    <property type="entry name" value="O-ACYLTRANSFERASE"/>
    <property type="match status" value="1"/>
</dbReference>
<dbReference type="InterPro" id="IPR002656">
    <property type="entry name" value="Acyl_transf_3_dom"/>
</dbReference>
<feature type="region of interest" description="Disordered" evidence="1">
    <location>
        <begin position="765"/>
        <end position="805"/>
    </location>
</feature>
<dbReference type="OrthoDB" id="118951at2759"/>
<reference evidence="5" key="2">
    <citation type="submission" date="2020-12" db="EMBL/GenBank/DDBJ databases">
        <authorList>
            <person name="Kanost M."/>
        </authorList>
    </citation>
    <scope>NUCLEOTIDE SEQUENCE</scope>
</reference>
<proteinExistence type="predicted"/>
<name>A0A921YUC1_MANSE</name>
<dbReference type="Pfam" id="PF20146">
    <property type="entry name" value="NRF"/>
    <property type="match status" value="1"/>
</dbReference>
<comment type="caution">
    <text evidence="5">The sequence shown here is derived from an EMBL/GenBank/DDBJ whole genome shotgun (WGS) entry which is preliminary data.</text>
</comment>
<accession>A0A921YUC1</accession>
<feature type="chain" id="PRO_5037779047" description="Nose resistant-to-fluoxetine protein N-terminal domain-containing protein" evidence="3">
    <location>
        <begin position="18"/>
        <end position="805"/>
    </location>
</feature>
<reference evidence="5" key="1">
    <citation type="journal article" date="2016" name="Insect Biochem. Mol. Biol.">
        <title>Multifaceted biological insights from a draft genome sequence of the tobacco hornworm moth, Manduca sexta.</title>
        <authorList>
            <person name="Kanost M.R."/>
            <person name="Arrese E.L."/>
            <person name="Cao X."/>
            <person name="Chen Y.R."/>
            <person name="Chellapilla S."/>
            <person name="Goldsmith M.R."/>
            <person name="Grosse-Wilde E."/>
            <person name="Heckel D.G."/>
            <person name="Herndon N."/>
            <person name="Jiang H."/>
            <person name="Papanicolaou A."/>
            <person name="Qu J."/>
            <person name="Soulages J.L."/>
            <person name="Vogel H."/>
            <person name="Walters J."/>
            <person name="Waterhouse R.M."/>
            <person name="Ahn S.J."/>
            <person name="Almeida F.C."/>
            <person name="An C."/>
            <person name="Aqrawi P."/>
            <person name="Bretschneider A."/>
            <person name="Bryant W.B."/>
            <person name="Bucks S."/>
            <person name="Chao H."/>
            <person name="Chevignon G."/>
            <person name="Christen J.M."/>
            <person name="Clarke D.F."/>
            <person name="Dittmer N.T."/>
            <person name="Ferguson L.C.F."/>
            <person name="Garavelou S."/>
            <person name="Gordon K.H.J."/>
            <person name="Gunaratna R.T."/>
            <person name="Han Y."/>
            <person name="Hauser F."/>
            <person name="He Y."/>
            <person name="Heidel-Fischer H."/>
            <person name="Hirsh A."/>
            <person name="Hu Y."/>
            <person name="Jiang H."/>
            <person name="Kalra D."/>
            <person name="Klinner C."/>
            <person name="Konig C."/>
            <person name="Kovar C."/>
            <person name="Kroll A.R."/>
            <person name="Kuwar S.S."/>
            <person name="Lee S.L."/>
            <person name="Lehman R."/>
            <person name="Li K."/>
            <person name="Li Z."/>
            <person name="Liang H."/>
            <person name="Lovelace S."/>
            <person name="Lu Z."/>
            <person name="Mansfield J.H."/>
            <person name="McCulloch K.J."/>
            <person name="Mathew T."/>
            <person name="Morton B."/>
            <person name="Muzny D.M."/>
            <person name="Neunemann D."/>
            <person name="Ongeri F."/>
            <person name="Pauchet Y."/>
            <person name="Pu L.L."/>
            <person name="Pyrousis I."/>
            <person name="Rao X.J."/>
            <person name="Redding A."/>
            <person name="Roesel C."/>
            <person name="Sanchez-Gracia A."/>
            <person name="Schaack S."/>
            <person name="Shukla A."/>
            <person name="Tetreau G."/>
            <person name="Wang Y."/>
            <person name="Xiong G.H."/>
            <person name="Traut W."/>
            <person name="Walsh T.K."/>
            <person name="Worley K.C."/>
            <person name="Wu D."/>
            <person name="Wu W."/>
            <person name="Wu Y.Q."/>
            <person name="Zhang X."/>
            <person name="Zou Z."/>
            <person name="Zucker H."/>
            <person name="Briscoe A.D."/>
            <person name="Burmester T."/>
            <person name="Clem R.J."/>
            <person name="Feyereisen R."/>
            <person name="Grimmelikhuijzen C.J.P."/>
            <person name="Hamodrakas S.J."/>
            <person name="Hansson B.S."/>
            <person name="Huguet E."/>
            <person name="Jermiin L.S."/>
            <person name="Lan Q."/>
            <person name="Lehman H.K."/>
            <person name="Lorenzen M."/>
            <person name="Merzendorfer H."/>
            <person name="Michalopoulos I."/>
            <person name="Morton D.B."/>
            <person name="Muthukrishnan S."/>
            <person name="Oakeshott J.G."/>
            <person name="Palmer W."/>
            <person name="Park Y."/>
            <person name="Passarelli A.L."/>
            <person name="Rozas J."/>
            <person name="Schwartz L.M."/>
            <person name="Smith W."/>
            <person name="Southgate A."/>
            <person name="Vilcinskas A."/>
            <person name="Vogt R."/>
            <person name="Wang P."/>
            <person name="Werren J."/>
            <person name="Yu X.Q."/>
            <person name="Zhou J.J."/>
            <person name="Brown S.J."/>
            <person name="Scherer S.E."/>
            <person name="Richards S."/>
            <person name="Blissard G.W."/>
        </authorList>
    </citation>
    <scope>NUCLEOTIDE SEQUENCE</scope>
</reference>
<feature type="transmembrane region" description="Helical" evidence="2">
    <location>
        <begin position="216"/>
        <end position="241"/>
    </location>
</feature>
<dbReference type="SMART" id="SM00703">
    <property type="entry name" value="NRF"/>
    <property type="match status" value="1"/>
</dbReference>
<keyword evidence="6" id="KW-1185">Reference proteome</keyword>
<dbReference type="PANTHER" id="PTHR11161:SF0">
    <property type="entry name" value="O-ACYLTRANSFERASE LIKE PROTEIN"/>
    <property type="match status" value="1"/>
</dbReference>
<feature type="transmembrane region" description="Helical" evidence="2">
    <location>
        <begin position="498"/>
        <end position="521"/>
    </location>
</feature>
<evidence type="ECO:0000313" key="5">
    <source>
        <dbReference type="EMBL" id="KAG6445707.1"/>
    </source>
</evidence>
<feature type="transmembrane region" description="Helical" evidence="2">
    <location>
        <begin position="645"/>
        <end position="665"/>
    </location>
</feature>
<feature type="transmembrane region" description="Helical" evidence="2">
    <location>
        <begin position="312"/>
        <end position="345"/>
    </location>
</feature>
<evidence type="ECO:0000256" key="2">
    <source>
        <dbReference type="SAM" id="Phobius"/>
    </source>
</evidence>
<keyword evidence="2" id="KW-0472">Membrane</keyword>
<feature type="transmembrane region" description="Helical" evidence="2">
    <location>
        <begin position="288"/>
        <end position="306"/>
    </location>
</feature>
<dbReference type="AlphaFoldDB" id="A0A921YUC1"/>
<protein>
    <recommendedName>
        <fullName evidence="4">Nose resistant-to-fluoxetine protein N-terminal domain-containing protein</fullName>
    </recommendedName>
</protein>
<dbReference type="Pfam" id="PF01757">
    <property type="entry name" value="Acyl_transf_3"/>
    <property type="match status" value="1"/>
</dbReference>
<sequence>MIFVKLYFLLLFKFASARLNFEVADTAFDQQLYEDVLDAEECDRQIKFIRRNPLLTLQFADAGIRVPRGLLQGNNVDLGNYYQCLDINHNLQDMDLQGKYCSILVPMNQTFHLPREMEFSDWAQLKALQEDEELLRRMGEFDRLRSQIRIMTGVDDGSRTLPAAPLVGTVLRLSVCIPKPCTTQQAMTSFIFNLTNIGFQYEDDFCRLPNDKPWVAAHYVAIGIFSFIGFLTILSTSYDLYCTFYLKIDRKQLNTWYTSFSMYTNGKRLTYFPSGPSNLQCLDGMRSLAMAWVIVGHTFSSHKFYLNGLEGFLWLTSLASLWISSGTITVDTFFTIAGVLIVYTTAGKMDGMRLLKNLHLFYLNRLMRMFPILAAVVLLQSSFFNNMSDGPTWTVVSRLTNNCRTYWWTTLLHVQNLLNPSHLCINHSWYVAIDVQCYILSPIVLFWVLGRKRRYAWAALTLGFLAVLVSSTIYNFIYDFQSATVAARPPSETNRYMHNYYFFTLTRAAPFFVGMIFGYVLHLHRNEKVKMPWLLAILMWVFSLGVTTTIFFHTHFITQWDWDNQLADNFINSFIRPAWGAALCWIIFACVHGYGGPVNWFLTLDIWKLPARLSYAMYLFHYPIMFVICDSTLSTNYFSVPWLTFQFLAHFTLSVIVAYIVTLLIDSPFSTIMKKLLTPTPKPKPKRPLSRLIGDDKEKAEAKSAATTSAALLNENRIAEPIVPSSEEPDLNGVARGNNDEGSIVANENVEDGRNLTVIDTIHEIDSNVNSDSGTIDSEPINSNTEVANDNDTSTTKETDNNVKQ</sequence>
<dbReference type="InterPro" id="IPR052728">
    <property type="entry name" value="O2_lipid_transport_reg"/>
</dbReference>